<organism evidence="3 4">
    <name type="scientific">Oceanidesulfovibrio marinus</name>
    <dbReference type="NCBI Taxonomy" id="370038"/>
    <lineage>
        <taxon>Bacteria</taxon>
        <taxon>Pseudomonadati</taxon>
        <taxon>Thermodesulfobacteriota</taxon>
        <taxon>Desulfovibrionia</taxon>
        <taxon>Desulfovibrionales</taxon>
        <taxon>Desulfovibrionaceae</taxon>
        <taxon>Oceanidesulfovibrio</taxon>
    </lineage>
</organism>
<protein>
    <recommendedName>
        <fullName evidence="2">Rad50/SbcC-type AAA domain-containing protein</fullName>
    </recommendedName>
</protein>
<sequence>MPITKITGTGIKGLTFEQELGKRTLFVGPNGSGKTSRSIALQLAVLGYVPGAGKQQGATFDAFAPQGAKELWAGVEMDGKLIERGFTRSKSGTTSKAFRLKKLKAKEDAFNAALGRASIEVMDLSSFVDASDAKKIDWLFQLYSDVDVAAIEERIENQAQTVKDLDRRVKEQTGAVAQLQAAKSSLELPAGTLAEKQAEIVEREQQLAQAREELSKAKVEQAREEERQKAAEEAKKLSTPQASSRAVTAEERQTLAQPPQKSPTEQPDLFSQPEPRGVPHSRPAPPPPCATFAPRDCDDQAAPLRRVLQTLESAGCSHCAARLVTLKELRALEKEAAHV</sequence>
<feature type="domain" description="Rad50/SbcC-type AAA" evidence="2">
    <location>
        <begin position="24"/>
        <end position="214"/>
    </location>
</feature>
<dbReference type="Pfam" id="PF13476">
    <property type="entry name" value="AAA_23"/>
    <property type="match status" value="1"/>
</dbReference>
<dbReference type="RefSeq" id="WP_144233973.1">
    <property type="nucleotide sequence ID" value="NZ_QMIF01000002.1"/>
</dbReference>
<evidence type="ECO:0000313" key="4">
    <source>
        <dbReference type="Proteomes" id="UP000434052"/>
    </source>
</evidence>
<gene>
    <name evidence="3" type="ORF">DQK91_02965</name>
</gene>
<dbReference type="Proteomes" id="UP000434052">
    <property type="component" value="Unassembled WGS sequence"/>
</dbReference>
<dbReference type="InterPro" id="IPR038729">
    <property type="entry name" value="Rad50/SbcC_AAA"/>
</dbReference>
<name>A0A6P1ZJ80_9BACT</name>
<dbReference type="AlphaFoldDB" id="A0A6P1ZJ80"/>
<dbReference type="InterPro" id="IPR027417">
    <property type="entry name" value="P-loop_NTPase"/>
</dbReference>
<evidence type="ECO:0000313" key="3">
    <source>
        <dbReference type="EMBL" id="TVM35643.1"/>
    </source>
</evidence>
<feature type="compositionally biased region" description="Basic and acidic residues" evidence="1">
    <location>
        <begin position="218"/>
        <end position="236"/>
    </location>
</feature>
<dbReference type="OrthoDB" id="1873901at2"/>
<comment type="caution">
    <text evidence="3">The sequence shown here is derived from an EMBL/GenBank/DDBJ whole genome shotgun (WGS) entry which is preliminary data.</text>
</comment>
<evidence type="ECO:0000256" key="1">
    <source>
        <dbReference type="SAM" id="MobiDB-lite"/>
    </source>
</evidence>
<evidence type="ECO:0000259" key="2">
    <source>
        <dbReference type="Pfam" id="PF13476"/>
    </source>
</evidence>
<dbReference type="GO" id="GO:0006302">
    <property type="term" value="P:double-strand break repair"/>
    <property type="evidence" value="ECO:0007669"/>
    <property type="project" value="InterPro"/>
</dbReference>
<dbReference type="GO" id="GO:0016887">
    <property type="term" value="F:ATP hydrolysis activity"/>
    <property type="evidence" value="ECO:0007669"/>
    <property type="project" value="InterPro"/>
</dbReference>
<feature type="region of interest" description="Disordered" evidence="1">
    <location>
        <begin position="218"/>
        <end position="296"/>
    </location>
</feature>
<reference evidence="3 4" key="1">
    <citation type="submission" date="2018-06" db="EMBL/GenBank/DDBJ databases">
        <title>Complete genome of Desulfovibrio marinus P48SEP.</title>
        <authorList>
            <person name="Crispim J.S."/>
            <person name="Vidigal P.M.P."/>
            <person name="Silva L.C.F."/>
            <person name="Araujo L.C."/>
            <person name="Laguardia C.N."/>
            <person name="Dias R.S."/>
            <person name="Sousa M.P."/>
            <person name="Paula S.O."/>
            <person name="Silva C."/>
        </authorList>
    </citation>
    <scope>NUCLEOTIDE SEQUENCE [LARGE SCALE GENOMIC DNA]</scope>
    <source>
        <strain evidence="3 4">P48SEP</strain>
    </source>
</reference>
<dbReference type="SUPFAM" id="SSF52540">
    <property type="entry name" value="P-loop containing nucleoside triphosphate hydrolases"/>
    <property type="match status" value="1"/>
</dbReference>
<accession>A0A6P1ZJ80</accession>
<dbReference type="Gene3D" id="3.40.50.300">
    <property type="entry name" value="P-loop containing nucleotide triphosphate hydrolases"/>
    <property type="match status" value="1"/>
</dbReference>
<proteinExistence type="predicted"/>
<feature type="compositionally biased region" description="Polar residues" evidence="1">
    <location>
        <begin position="254"/>
        <end position="265"/>
    </location>
</feature>
<dbReference type="EMBL" id="QMIF01000002">
    <property type="protein sequence ID" value="TVM35643.1"/>
    <property type="molecule type" value="Genomic_DNA"/>
</dbReference>